<evidence type="ECO:0008006" key="4">
    <source>
        <dbReference type="Google" id="ProtNLM"/>
    </source>
</evidence>
<name>A0A553ZUJ8_9BACI</name>
<dbReference type="OrthoDB" id="2882272at2"/>
<organism evidence="2 3">
    <name type="scientific">Alkalicoccobacillus porphyridii</name>
    <dbReference type="NCBI Taxonomy" id="2597270"/>
    <lineage>
        <taxon>Bacteria</taxon>
        <taxon>Bacillati</taxon>
        <taxon>Bacillota</taxon>
        <taxon>Bacilli</taxon>
        <taxon>Bacillales</taxon>
        <taxon>Bacillaceae</taxon>
        <taxon>Alkalicoccobacillus</taxon>
    </lineage>
</organism>
<dbReference type="EMBL" id="VLXZ01000016">
    <property type="protein sequence ID" value="TSB44986.1"/>
    <property type="molecule type" value="Genomic_DNA"/>
</dbReference>
<keyword evidence="3" id="KW-1185">Reference proteome</keyword>
<feature type="transmembrane region" description="Helical" evidence="1">
    <location>
        <begin position="179"/>
        <end position="200"/>
    </location>
</feature>
<dbReference type="Proteomes" id="UP000318521">
    <property type="component" value="Unassembled WGS sequence"/>
</dbReference>
<sequence length="250" mass="28843">MSEKQQLKELVMFELRHISYKNIIGFIYASLLAIFLIGYFSLSGEFFDFIDGTFGVHAMVDVFVLSYAMYFIYSIRPKSFRMHEQKGGLYSAPFLLLLRTMPFSEKVIVRSRVYLYVMISLVLNSIVGSLTYFVATDLRELIPVSLFPVWLIVWNVIMLLGGTYIPASEAGKIYTKKYLTFFNLIFFIGGIAGLLLIAIYSGNGLFAWAVIFMINYPIWSLIISILIGFLSIICTSYYMKRYMREVDYHV</sequence>
<proteinExistence type="predicted"/>
<gene>
    <name evidence="2" type="ORF">FN960_18605</name>
</gene>
<accession>A0A553ZUJ8</accession>
<dbReference type="RefSeq" id="WP_143850378.1">
    <property type="nucleotide sequence ID" value="NZ_VLXZ01000016.1"/>
</dbReference>
<comment type="caution">
    <text evidence="2">The sequence shown here is derived from an EMBL/GenBank/DDBJ whole genome shotgun (WGS) entry which is preliminary data.</text>
</comment>
<evidence type="ECO:0000256" key="1">
    <source>
        <dbReference type="SAM" id="Phobius"/>
    </source>
</evidence>
<feature type="transmembrane region" description="Helical" evidence="1">
    <location>
        <begin position="206"/>
        <end position="234"/>
    </location>
</feature>
<protein>
    <recommendedName>
        <fullName evidence="4">ABC-2 transporter permease</fullName>
    </recommendedName>
</protein>
<feature type="transmembrane region" description="Helical" evidence="1">
    <location>
        <begin position="113"/>
        <end position="135"/>
    </location>
</feature>
<feature type="transmembrane region" description="Helical" evidence="1">
    <location>
        <begin position="147"/>
        <end position="167"/>
    </location>
</feature>
<feature type="transmembrane region" description="Helical" evidence="1">
    <location>
        <begin position="54"/>
        <end position="73"/>
    </location>
</feature>
<evidence type="ECO:0000313" key="3">
    <source>
        <dbReference type="Proteomes" id="UP000318521"/>
    </source>
</evidence>
<feature type="transmembrane region" description="Helical" evidence="1">
    <location>
        <begin position="20"/>
        <end position="42"/>
    </location>
</feature>
<keyword evidence="1" id="KW-0472">Membrane</keyword>
<dbReference type="AlphaFoldDB" id="A0A553ZUJ8"/>
<reference evidence="2 3" key="1">
    <citation type="submission" date="2019-07" db="EMBL/GenBank/DDBJ databases">
        <authorList>
            <person name="Park Y.J."/>
            <person name="Jeong S.E."/>
            <person name="Jung H.S."/>
        </authorList>
    </citation>
    <scope>NUCLEOTIDE SEQUENCE [LARGE SCALE GENOMIC DNA]</scope>
    <source>
        <strain evidence="3">P16(2019)</strain>
    </source>
</reference>
<keyword evidence="1" id="KW-0812">Transmembrane</keyword>
<keyword evidence="1" id="KW-1133">Transmembrane helix</keyword>
<evidence type="ECO:0000313" key="2">
    <source>
        <dbReference type="EMBL" id="TSB44986.1"/>
    </source>
</evidence>